<feature type="domain" description="NTF2" evidence="12">
    <location>
        <begin position="376"/>
        <end position="547"/>
    </location>
</feature>
<dbReference type="Proteomes" id="UP001239445">
    <property type="component" value="Unassembled WGS sequence"/>
</dbReference>
<sequence length="641" mass="70134">MAPTGPRASRQQTTQRSATRPTRGGGITKNRVRVKTDRDGDIAMDSPAAGATNGAERGGSRGRGRASRASARGSTRVSTRLAQLDRANPNRVTLKVLGLRESKAAGNPDKGRRALIEFLEKKASKSKRIIIGRSVLDGEYLWISINKDDAADVLRLSGYAFAGSNLYITETEEKMPGRDTEDISKEAQETKQKLLSVLARRYNPEQRLLDLSALGADEVLSTMGTFDSQTLAEKAFKVLVHIASAQYKTDQEKAEAIQAVSLARNDINDVAQVFSLALSLPDLKQLDLTGNKLDTTSKLNKWQLRFKNLAELHLTGNPVTVQENYVTEMLQWFPALQILDGRQVRTPEEAAAALKALEPSPIAQFPSNIRDGENNVAAAFLQAFFPMFDTDRARLAAEFYDGDTWFSLAAIPDSGRNLPWKSYMKYSRNIQAVGARTPAMVQRLFTNGTVIADLWKALPPTRHAPMDEPGRWLVDCHTFPHLADPSGQAATAMGLMINVHGQFDEADPSTNIFGTRTFTRTFILGPSKPSTPPPAHPYRVLSDQLTLHKWVEAPKSETNATPLTISTPAVVNTPAVVGVAGIPNDAVKAQLIEQLSKRTGMTAQYSRLCLEGAANWNFAIALQSFEEQKSNLPPEAFVAAV</sequence>
<dbReference type="InterPro" id="IPR030217">
    <property type="entry name" value="NXF_fam"/>
</dbReference>
<dbReference type="InterPro" id="IPR005637">
    <property type="entry name" value="TAP_C_dom"/>
</dbReference>
<evidence type="ECO:0000256" key="5">
    <source>
        <dbReference type="ARBA" id="ARBA00022614"/>
    </source>
</evidence>
<evidence type="ECO:0000256" key="2">
    <source>
        <dbReference type="ARBA" id="ARBA00009285"/>
    </source>
</evidence>
<dbReference type="Pfam" id="PF22602">
    <property type="entry name" value="NXF_NTF2"/>
    <property type="match status" value="1"/>
</dbReference>
<evidence type="ECO:0000256" key="4">
    <source>
        <dbReference type="ARBA" id="ARBA00022490"/>
    </source>
</evidence>
<keyword evidence="3" id="KW-0813">Transport</keyword>
<feature type="region of interest" description="Disordered" evidence="11">
    <location>
        <begin position="1"/>
        <end position="78"/>
    </location>
</feature>
<dbReference type="GO" id="GO:0016973">
    <property type="term" value="P:poly(A)+ mRNA export from nucleus"/>
    <property type="evidence" value="ECO:0007669"/>
    <property type="project" value="TreeGrafter"/>
</dbReference>
<comment type="similarity">
    <text evidence="2">Belongs to the NXF family.</text>
</comment>
<dbReference type="Pfam" id="PF24048">
    <property type="entry name" value="LRR_NXF1-5"/>
    <property type="match status" value="1"/>
</dbReference>
<keyword evidence="5" id="KW-0433">Leucine-rich repeat</keyword>
<dbReference type="SMART" id="SM00804">
    <property type="entry name" value="TAP_C"/>
    <property type="match status" value="1"/>
</dbReference>
<dbReference type="SUPFAM" id="SSF46934">
    <property type="entry name" value="UBA-like"/>
    <property type="match status" value="1"/>
</dbReference>
<dbReference type="InterPro" id="IPR057125">
    <property type="entry name" value="NXF1/2/3/5-like_LRR"/>
</dbReference>
<dbReference type="PANTHER" id="PTHR10662:SF22">
    <property type="entry name" value="NUCLEAR RNA EXPORT FACTOR 1"/>
    <property type="match status" value="1"/>
</dbReference>
<keyword evidence="7" id="KW-0509">mRNA transport</keyword>
<evidence type="ECO:0000256" key="1">
    <source>
        <dbReference type="ARBA" id="ARBA00004123"/>
    </source>
</evidence>
<organism evidence="14 15">
    <name type="scientific">Echria macrotheca</name>
    <dbReference type="NCBI Taxonomy" id="438768"/>
    <lineage>
        <taxon>Eukaryota</taxon>
        <taxon>Fungi</taxon>
        <taxon>Dikarya</taxon>
        <taxon>Ascomycota</taxon>
        <taxon>Pezizomycotina</taxon>
        <taxon>Sordariomycetes</taxon>
        <taxon>Sordariomycetidae</taxon>
        <taxon>Sordariales</taxon>
        <taxon>Schizotheciaceae</taxon>
        <taxon>Echria</taxon>
    </lineage>
</organism>
<evidence type="ECO:0000259" key="12">
    <source>
        <dbReference type="PROSITE" id="PS50177"/>
    </source>
</evidence>
<name>A0AAJ0BGJ0_9PEZI</name>
<dbReference type="InterPro" id="IPR002075">
    <property type="entry name" value="NTF2_dom"/>
</dbReference>
<keyword evidence="6" id="KW-0677">Repeat</keyword>
<evidence type="ECO:0000256" key="7">
    <source>
        <dbReference type="ARBA" id="ARBA00022816"/>
    </source>
</evidence>
<accession>A0AAJ0BGJ0</accession>
<evidence type="ECO:0000259" key="13">
    <source>
        <dbReference type="PROSITE" id="PS51281"/>
    </source>
</evidence>
<dbReference type="InterPro" id="IPR018222">
    <property type="entry name" value="Nuclear_transport_factor_2_euk"/>
</dbReference>
<dbReference type="SUPFAM" id="SSF52058">
    <property type="entry name" value="L domain-like"/>
    <property type="match status" value="1"/>
</dbReference>
<evidence type="ECO:0000256" key="6">
    <source>
        <dbReference type="ARBA" id="ARBA00022737"/>
    </source>
</evidence>
<dbReference type="GO" id="GO:0042272">
    <property type="term" value="C:nuclear RNA export factor complex"/>
    <property type="evidence" value="ECO:0007669"/>
    <property type="project" value="UniProtKB-ARBA"/>
</dbReference>
<dbReference type="FunFam" id="1.10.8.10:FF:000018">
    <property type="entry name" value="Nuclear RNA export factor 1"/>
    <property type="match status" value="1"/>
</dbReference>
<evidence type="ECO:0000256" key="8">
    <source>
        <dbReference type="ARBA" id="ARBA00023242"/>
    </source>
</evidence>
<comment type="subcellular location">
    <subcellularLocation>
        <location evidence="1">Nucleus</location>
    </subcellularLocation>
</comment>
<evidence type="ECO:0000313" key="15">
    <source>
        <dbReference type="Proteomes" id="UP001239445"/>
    </source>
</evidence>
<keyword evidence="8" id="KW-0539">Nucleus</keyword>
<dbReference type="GO" id="GO:0003723">
    <property type="term" value="F:RNA binding"/>
    <property type="evidence" value="ECO:0007669"/>
    <property type="project" value="TreeGrafter"/>
</dbReference>
<proteinExistence type="inferred from homology"/>
<reference evidence="14" key="1">
    <citation type="submission" date="2023-06" db="EMBL/GenBank/DDBJ databases">
        <title>Genome-scale phylogeny and comparative genomics of the fungal order Sordariales.</title>
        <authorList>
            <consortium name="Lawrence Berkeley National Laboratory"/>
            <person name="Hensen N."/>
            <person name="Bonometti L."/>
            <person name="Westerberg I."/>
            <person name="Brannstrom I.O."/>
            <person name="Guillou S."/>
            <person name="Cros-Aarteil S."/>
            <person name="Calhoun S."/>
            <person name="Haridas S."/>
            <person name="Kuo A."/>
            <person name="Mondo S."/>
            <person name="Pangilinan J."/>
            <person name="Riley R."/>
            <person name="Labutti K."/>
            <person name="Andreopoulos B."/>
            <person name="Lipzen A."/>
            <person name="Chen C."/>
            <person name="Yanf M."/>
            <person name="Daum C."/>
            <person name="Ng V."/>
            <person name="Clum A."/>
            <person name="Steindorff A."/>
            <person name="Ohm R."/>
            <person name="Martin F."/>
            <person name="Silar P."/>
            <person name="Natvig D."/>
            <person name="Lalanne C."/>
            <person name="Gautier V."/>
            <person name="Ament-Velasquez S.L."/>
            <person name="Kruys A."/>
            <person name="Hutchinson M.I."/>
            <person name="Powell A.J."/>
            <person name="Barry K."/>
            <person name="Miller A.N."/>
            <person name="Grigoriev I.V."/>
            <person name="Debuchy R."/>
            <person name="Gladieux P."/>
            <person name="Thoren M.H."/>
            <person name="Johannesson H."/>
        </authorList>
    </citation>
    <scope>NUCLEOTIDE SEQUENCE</scope>
    <source>
        <strain evidence="14">PSN4</strain>
    </source>
</reference>
<dbReference type="SUPFAM" id="SSF54427">
    <property type="entry name" value="NTF2-like"/>
    <property type="match status" value="1"/>
</dbReference>
<evidence type="ECO:0000256" key="3">
    <source>
        <dbReference type="ARBA" id="ARBA00022448"/>
    </source>
</evidence>
<dbReference type="InterPro" id="IPR032675">
    <property type="entry name" value="LRR_dom_sf"/>
</dbReference>
<evidence type="ECO:0000256" key="9">
    <source>
        <dbReference type="ARBA" id="ARBA00055253"/>
    </source>
</evidence>
<dbReference type="Gene3D" id="1.10.8.10">
    <property type="entry name" value="DNA helicase RuvA subunit, C-terminal domain"/>
    <property type="match status" value="1"/>
</dbReference>
<protein>
    <recommendedName>
        <fullName evidence="10">mRNA export factor MEX67</fullName>
    </recommendedName>
</protein>
<gene>
    <name evidence="14" type="ORF">QBC47DRAFT_459013</name>
</gene>
<dbReference type="InterPro" id="IPR009060">
    <property type="entry name" value="UBA-like_sf"/>
</dbReference>
<evidence type="ECO:0000313" key="14">
    <source>
        <dbReference type="EMBL" id="KAK1757510.1"/>
    </source>
</evidence>
<dbReference type="PROSITE" id="PS51281">
    <property type="entry name" value="TAP_C"/>
    <property type="match status" value="1"/>
</dbReference>
<dbReference type="Gene3D" id="3.10.450.50">
    <property type="match status" value="1"/>
</dbReference>
<dbReference type="Pfam" id="PF03943">
    <property type="entry name" value="TAP_C"/>
    <property type="match status" value="1"/>
</dbReference>
<dbReference type="EMBL" id="MU839830">
    <property type="protein sequence ID" value="KAK1757510.1"/>
    <property type="molecule type" value="Genomic_DNA"/>
</dbReference>
<comment type="function">
    <text evidence="9">Involved in the export of mRNA from the nucleus to the cytoplasm.</text>
</comment>
<evidence type="ECO:0000256" key="11">
    <source>
        <dbReference type="SAM" id="MobiDB-lite"/>
    </source>
</evidence>
<dbReference type="InterPro" id="IPR032710">
    <property type="entry name" value="NTF2-like_dom_sf"/>
</dbReference>
<keyword evidence="15" id="KW-1185">Reference proteome</keyword>
<dbReference type="AlphaFoldDB" id="A0AAJ0BGJ0"/>
<dbReference type="CDD" id="cd14342">
    <property type="entry name" value="UBA_TAP-C"/>
    <property type="match status" value="1"/>
</dbReference>
<dbReference type="PROSITE" id="PS50177">
    <property type="entry name" value="NTF2_DOMAIN"/>
    <property type="match status" value="1"/>
</dbReference>
<keyword evidence="4" id="KW-0963">Cytoplasm</keyword>
<dbReference type="FunFam" id="3.80.10.10:FF:000296">
    <property type="entry name" value="mRNA export factor MEX67"/>
    <property type="match status" value="1"/>
</dbReference>
<evidence type="ECO:0000256" key="10">
    <source>
        <dbReference type="ARBA" id="ARBA00069694"/>
    </source>
</evidence>
<dbReference type="Gene3D" id="3.80.10.10">
    <property type="entry name" value="Ribonuclease Inhibitor"/>
    <property type="match status" value="1"/>
</dbReference>
<comment type="caution">
    <text evidence="14">The sequence shown here is derived from an EMBL/GenBank/DDBJ whole genome shotgun (WGS) entry which is preliminary data.</text>
</comment>
<feature type="compositionally biased region" description="Polar residues" evidence="11">
    <location>
        <begin position="9"/>
        <end position="20"/>
    </location>
</feature>
<dbReference type="PANTHER" id="PTHR10662">
    <property type="entry name" value="NUCLEAR RNA EXPORT FACTOR"/>
    <property type="match status" value="1"/>
</dbReference>
<feature type="domain" description="TAP-C" evidence="13">
    <location>
        <begin position="586"/>
        <end position="640"/>
    </location>
</feature>